<dbReference type="Proteomes" id="UP000701801">
    <property type="component" value="Unassembled WGS sequence"/>
</dbReference>
<feature type="compositionally biased region" description="Basic residues" evidence="1">
    <location>
        <begin position="1"/>
        <end position="12"/>
    </location>
</feature>
<organism evidence="2 3">
    <name type="scientific">Hymenoscyphus albidus</name>
    <dbReference type="NCBI Taxonomy" id="595503"/>
    <lineage>
        <taxon>Eukaryota</taxon>
        <taxon>Fungi</taxon>
        <taxon>Dikarya</taxon>
        <taxon>Ascomycota</taxon>
        <taxon>Pezizomycotina</taxon>
        <taxon>Leotiomycetes</taxon>
        <taxon>Helotiales</taxon>
        <taxon>Helotiaceae</taxon>
        <taxon>Hymenoscyphus</taxon>
    </lineage>
</organism>
<reference evidence="2" key="1">
    <citation type="submission" date="2021-07" db="EMBL/GenBank/DDBJ databases">
        <authorList>
            <person name="Durling M."/>
        </authorList>
    </citation>
    <scope>NUCLEOTIDE SEQUENCE</scope>
</reference>
<proteinExistence type="predicted"/>
<keyword evidence="3" id="KW-1185">Reference proteome</keyword>
<dbReference type="EMBL" id="CAJVRM010000474">
    <property type="protein sequence ID" value="CAG8981396.1"/>
    <property type="molecule type" value="Genomic_DNA"/>
</dbReference>
<gene>
    <name evidence="2" type="ORF">HYALB_00009608</name>
</gene>
<evidence type="ECO:0000313" key="3">
    <source>
        <dbReference type="Proteomes" id="UP000701801"/>
    </source>
</evidence>
<comment type="caution">
    <text evidence="2">The sequence shown here is derived from an EMBL/GenBank/DDBJ whole genome shotgun (WGS) entry which is preliminary data.</text>
</comment>
<name>A0A9N9M1K1_9HELO</name>
<feature type="region of interest" description="Disordered" evidence="1">
    <location>
        <begin position="47"/>
        <end position="87"/>
    </location>
</feature>
<protein>
    <submittedName>
        <fullName evidence="2">Uncharacterized protein</fullName>
    </submittedName>
</protein>
<accession>A0A9N9M1K1</accession>
<evidence type="ECO:0000313" key="2">
    <source>
        <dbReference type="EMBL" id="CAG8981396.1"/>
    </source>
</evidence>
<dbReference type="AlphaFoldDB" id="A0A9N9M1K1"/>
<evidence type="ECO:0000256" key="1">
    <source>
        <dbReference type="SAM" id="MobiDB-lite"/>
    </source>
</evidence>
<sequence length="87" mass="9279">MAHQKDPKKKKNAVPLSLHRVNNKQRPEQPADGIAVAHGTSPIQIFGNATRTPGSIQEKIGDTAPYLSASTPRIGPVTGSRGSRDLD</sequence>
<feature type="region of interest" description="Disordered" evidence="1">
    <location>
        <begin position="1"/>
        <end position="32"/>
    </location>
</feature>